<dbReference type="RefSeq" id="WP_194027425.1">
    <property type="nucleotide sequence ID" value="NZ_JADEWZ010000001.1"/>
</dbReference>
<sequence>MKKKHSLNAIIAGLIPTLTQNLSTAAQAARDGAKTLLEPGAGLINKSDRAISKNPQAFGFAFEHLQALGFNINAALQDSEARAYQIPADGTTKYSPDIYIEKIGEVIAQIQAKAGSSEYVRKQASSDRYSGKILTNSENSGLDNTTIVIDVDGIHSFPIPLNVTQWVAKNPYLAANFIQTSATVGEIGSAGAVSATIQATIEVVLQSIVILGAYCRGEQEIAQKELDRILGIAIKGLQNGFVRGAAIKVIQKLMKGNTFAALGFTLSAEVVPVLIQVIMGEMSYNRAIAQVGPRAFTSGVITTLVLLFPPIGTALLSTSILQAIWVEISPEWKQAVNNGIHKGIAASQAHLKQNPWDLLGSSSASATASAAEMQAMQDELDRLLE</sequence>
<keyword evidence="2" id="KW-1185">Reference proteome</keyword>
<evidence type="ECO:0000313" key="1">
    <source>
        <dbReference type="EMBL" id="MBE9114341.1"/>
    </source>
</evidence>
<name>A0A8J7AR06_9CYAN</name>
<comment type="caution">
    <text evidence="1">The sequence shown here is derived from an EMBL/GenBank/DDBJ whole genome shotgun (WGS) entry which is preliminary data.</text>
</comment>
<reference evidence="1" key="1">
    <citation type="submission" date="2020-10" db="EMBL/GenBank/DDBJ databases">
        <authorList>
            <person name="Castelo-Branco R."/>
            <person name="Eusebio N."/>
            <person name="Adriana R."/>
            <person name="Vieira A."/>
            <person name="Brugerolle De Fraissinette N."/>
            <person name="Rezende De Castro R."/>
            <person name="Schneider M.P."/>
            <person name="Vasconcelos V."/>
            <person name="Leao P.N."/>
        </authorList>
    </citation>
    <scope>NUCLEOTIDE SEQUENCE</scope>
    <source>
        <strain evidence="1">LEGE 07157</strain>
    </source>
</reference>
<dbReference type="EMBL" id="JADEWZ010000001">
    <property type="protein sequence ID" value="MBE9114341.1"/>
    <property type="molecule type" value="Genomic_DNA"/>
</dbReference>
<protein>
    <submittedName>
        <fullName evidence="1">Uncharacterized protein</fullName>
    </submittedName>
</protein>
<gene>
    <name evidence="1" type="ORF">IQ249_00370</name>
</gene>
<evidence type="ECO:0000313" key="2">
    <source>
        <dbReference type="Proteomes" id="UP000654482"/>
    </source>
</evidence>
<dbReference type="AlphaFoldDB" id="A0A8J7AR06"/>
<organism evidence="1 2">
    <name type="scientific">Lusitaniella coriacea LEGE 07157</name>
    <dbReference type="NCBI Taxonomy" id="945747"/>
    <lineage>
        <taxon>Bacteria</taxon>
        <taxon>Bacillati</taxon>
        <taxon>Cyanobacteriota</taxon>
        <taxon>Cyanophyceae</taxon>
        <taxon>Spirulinales</taxon>
        <taxon>Lusitaniellaceae</taxon>
        <taxon>Lusitaniella</taxon>
    </lineage>
</organism>
<dbReference type="Proteomes" id="UP000654482">
    <property type="component" value="Unassembled WGS sequence"/>
</dbReference>
<accession>A0A8J7AR06</accession>
<proteinExistence type="predicted"/>